<feature type="non-terminal residue" evidence="1">
    <location>
        <position position="62"/>
    </location>
</feature>
<reference evidence="1" key="1">
    <citation type="submission" date="2021-06" db="EMBL/GenBank/DDBJ databases">
        <authorList>
            <person name="Kallberg Y."/>
            <person name="Tangrot J."/>
            <person name="Rosling A."/>
        </authorList>
    </citation>
    <scope>NUCLEOTIDE SEQUENCE</scope>
    <source>
        <strain evidence="1">MA461A</strain>
    </source>
</reference>
<sequence length="62" mass="6637">MFDTAATAFSYHGSNTQNSKGLFSNINIPSSLSTQLLSSSLAMLPLSGYFSQQEKTSQNISS</sequence>
<proteinExistence type="predicted"/>
<dbReference type="EMBL" id="CAJVQC010060601">
    <property type="protein sequence ID" value="CAG8800965.1"/>
    <property type="molecule type" value="Genomic_DNA"/>
</dbReference>
<protein>
    <submittedName>
        <fullName evidence="1">5020_t:CDS:1</fullName>
    </submittedName>
</protein>
<accession>A0ACA9RNV6</accession>
<name>A0ACA9RNV6_9GLOM</name>
<gene>
    <name evidence="1" type="ORF">RPERSI_LOCUS21021</name>
</gene>
<evidence type="ECO:0000313" key="1">
    <source>
        <dbReference type="EMBL" id="CAG8800965.1"/>
    </source>
</evidence>
<organism evidence="1 2">
    <name type="scientific">Racocetra persica</name>
    <dbReference type="NCBI Taxonomy" id="160502"/>
    <lineage>
        <taxon>Eukaryota</taxon>
        <taxon>Fungi</taxon>
        <taxon>Fungi incertae sedis</taxon>
        <taxon>Mucoromycota</taxon>
        <taxon>Glomeromycotina</taxon>
        <taxon>Glomeromycetes</taxon>
        <taxon>Diversisporales</taxon>
        <taxon>Gigasporaceae</taxon>
        <taxon>Racocetra</taxon>
    </lineage>
</organism>
<evidence type="ECO:0000313" key="2">
    <source>
        <dbReference type="Proteomes" id="UP000789920"/>
    </source>
</evidence>
<keyword evidence="2" id="KW-1185">Reference proteome</keyword>
<dbReference type="Proteomes" id="UP000789920">
    <property type="component" value="Unassembled WGS sequence"/>
</dbReference>
<comment type="caution">
    <text evidence="1">The sequence shown here is derived from an EMBL/GenBank/DDBJ whole genome shotgun (WGS) entry which is preliminary data.</text>
</comment>